<dbReference type="OrthoDB" id="7827685at2759"/>
<comment type="subunit">
    <text evidence="4">Part of a SCF (SKP1-cullin-F-box) protein ligase complex.</text>
</comment>
<evidence type="ECO:0000256" key="2">
    <source>
        <dbReference type="ARBA" id="ARBA00009993"/>
    </source>
</evidence>
<dbReference type="STRING" id="56857.A0A200QFZ7"/>
<dbReference type="Pfam" id="PF01466">
    <property type="entry name" value="Skp1"/>
    <property type="match status" value="1"/>
</dbReference>
<dbReference type="InterPro" id="IPR036296">
    <property type="entry name" value="SKP1-like_dim_sf"/>
</dbReference>
<dbReference type="SUPFAM" id="SSF81382">
    <property type="entry name" value="Skp1 dimerisation domain-like"/>
    <property type="match status" value="1"/>
</dbReference>
<evidence type="ECO:0000256" key="1">
    <source>
        <dbReference type="ARBA" id="ARBA00004906"/>
    </source>
</evidence>
<comment type="caution">
    <text evidence="7">The sequence shown here is derived from an EMBL/GenBank/DDBJ whole genome shotgun (WGS) entry which is preliminary data.</text>
</comment>
<feature type="domain" description="SKP1 component POZ" evidence="6">
    <location>
        <begin position="3"/>
        <end position="32"/>
    </location>
</feature>
<dbReference type="SMART" id="SM00512">
    <property type="entry name" value="Skp1"/>
    <property type="match status" value="1"/>
</dbReference>
<evidence type="ECO:0000313" key="7">
    <source>
        <dbReference type="EMBL" id="OVA09409.1"/>
    </source>
</evidence>
<dbReference type="InterPro" id="IPR016897">
    <property type="entry name" value="SKP1"/>
</dbReference>
<dbReference type="Gene3D" id="3.30.710.10">
    <property type="entry name" value="Potassium Channel Kv1.1, Chain A"/>
    <property type="match status" value="1"/>
</dbReference>
<dbReference type="InterPro" id="IPR016072">
    <property type="entry name" value="Skp1_comp_dimer"/>
</dbReference>
<evidence type="ECO:0000259" key="6">
    <source>
        <dbReference type="Pfam" id="PF03931"/>
    </source>
</evidence>
<reference evidence="7 8" key="1">
    <citation type="journal article" date="2017" name="Mol. Plant">
        <title>The Genome of Medicinal Plant Macleaya cordata Provides New Insights into Benzylisoquinoline Alkaloids Metabolism.</title>
        <authorList>
            <person name="Liu X."/>
            <person name="Liu Y."/>
            <person name="Huang P."/>
            <person name="Ma Y."/>
            <person name="Qing Z."/>
            <person name="Tang Q."/>
            <person name="Cao H."/>
            <person name="Cheng P."/>
            <person name="Zheng Y."/>
            <person name="Yuan Z."/>
            <person name="Zhou Y."/>
            <person name="Liu J."/>
            <person name="Tang Z."/>
            <person name="Zhuo Y."/>
            <person name="Zhang Y."/>
            <person name="Yu L."/>
            <person name="Huang J."/>
            <person name="Yang P."/>
            <person name="Peng Q."/>
            <person name="Zhang J."/>
            <person name="Jiang W."/>
            <person name="Zhang Z."/>
            <person name="Lin K."/>
            <person name="Ro D.K."/>
            <person name="Chen X."/>
            <person name="Xiong X."/>
            <person name="Shang Y."/>
            <person name="Huang S."/>
            <person name="Zeng J."/>
        </authorList>
    </citation>
    <scope>NUCLEOTIDE SEQUENCE [LARGE SCALE GENOMIC DNA]</scope>
    <source>
        <strain evidence="8">cv. BLH2017</strain>
        <tissue evidence="7">Root</tissue>
    </source>
</reference>
<dbReference type="InterPro" id="IPR011333">
    <property type="entry name" value="SKP1/BTB/POZ_sf"/>
</dbReference>
<dbReference type="AlphaFoldDB" id="A0A200QFZ7"/>
<dbReference type="Proteomes" id="UP000195402">
    <property type="component" value="Unassembled WGS sequence"/>
</dbReference>
<dbReference type="PIRSF" id="PIRSF028729">
    <property type="entry name" value="E3_ubiquit_lig_SCF_Skp"/>
    <property type="match status" value="1"/>
</dbReference>
<dbReference type="GO" id="GO:0009867">
    <property type="term" value="P:jasmonic acid mediated signaling pathway"/>
    <property type="evidence" value="ECO:0007669"/>
    <property type="project" value="UniProtKB-ARBA"/>
</dbReference>
<keyword evidence="3 4" id="KW-0833">Ubl conjugation pathway</keyword>
<dbReference type="UniPathway" id="UPA00143"/>
<sequence>MGTFDVDEPVALESQTIKHMVKDGCADNDGLISHACLLLFPDVSRVSFAVPRVFPRVLRLTHACSLVFPVDPRVILAKMIKYCKKHVETSSNEEDEDLKAWDAEFVNVDQGTLFDLILAANYLDIKNLLDLICQTVADMIKGKHQRRYGRHSTL</sequence>
<dbReference type="Pfam" id="PF03931">
    <property type="entry name" value="Skp1_POZ"/>
    <property type="match status" value="1"/>
</dbReference>
<evidence type="ECO:0000256" key="4">
    <source>
        <dbReference type="PIRNR" id="PIRNR028729"/>
    </source>
</evidence>
<gene>
    <name evidence="7" type="ORF">BVC80_5945g1</name>
</gene>
<comment type="pathway">
    <text evidence="1 4">Protein modification; protein ubiquitination.</text>
</comment>
<evidence type="ECO:0000256" key="3">
    <source>
        <dbReference type="ARBA" id="ARBA00022786"/>
    </source>
</evidence>
<feature type="domain" description="SKP1 component dimerisation" evidence="5">
    <location>
        <begin position="126"/>
        <end position="143"/>
    </location>
</feature>
<dbReference type="InterPro" id="IPR001232">
    <property type="entry name" value="SKP1-like"/>
</dbReference>
<protein>
    <recommendedName>
        <fullName evidence="4">SKP1-like protein</fullName>
    </recommendedName>
</protein>
<dbReference type="GO" id="GO:0006511">
    <property type="term" value="P:ubiquitin-dependent protein catabolic process"/>
    <property type="evidence" value="ECO:0007669"/>
    <property type="project" value="InterPro"/>
</dbReference>
<proteinExistence type="inferred from homology"/>
<comment type="function">
    <text evidence="4">Involved in ubiquitination and subsequent proteasomal degradation of target proteins. Together with CUL1, RBX1 and a F-box protein, it forms a SCF E3 ubiquitin ligase complex. The functional specificity of this complex depends on the type of F-box protein. In the SCF complex, it serves as an adapter that links the F-box protein to CUL1.</text>
</comment>
<evidence type="ECO:0000313" key="8">
    <source>
        <dbReference type="Proteomes" id="UP000195402"/>
    </source>
</evidence>
<dbReference type="InterPro" id="IPR016073">
    <property type="entry name" value="Skp1_comp_POZ"/>
</dbReference>
<evidence type="ECO:0000259" key="5">
    <source>
        <dbReference type="Pfam" id="PF01466"/>
    </source>
</evidence>
<organism evidence="7 8">
    <name type="scientific">Macleaya cordata</name>
    <name type="common">Five-seeded plume-poppy</name>
    <name type="synonym">Bocconia cordata</name>
    <dbReference type="NCBI Taxonomy" id="56857"/>
    <lineage>
        <taxon>Eukaryota</taxon>
        <taxon>Viridiplantae</taxon>
        <taxon>Streptophyta</taxon>
        <taxon>Embryophyta</taxon>
        <taxon>Tracheophyta</taxon>
        <taxon>Spermatophyta</taxon>
        <taxon>Magnoliopsida</taxon>
        <taxon>Ranunculales</taxon>
        <taxon>Papaveraceae</taxon>
        <taxon>Papaveroideae</taxon>
        <taxon>Macleaya</taxon>
    </lineage>
</organism>
<dbReference type="PANTHER" id="PTHR11165">
    <property type="entry name" value="SKP1"/>
    <property type="match status" value="1"/>
</dbReference>
<dbReference type="InParanoid" id="A0A200QFZ7"/>
<dbReference type="SUPFAM" id="SSF54695">
    <property type="entry name" value="POZ domain"/>
    <property type="match status" value="1"/>
</dbReference>
<comment type="similarity">
    <text evidence="2 4">Belongs to the SKP1 family.</text>
</comment>
<keyword evidence="8" id="KW-1185">Reference proteome</keyword>
<name>A0A200QFZ7_MACCD</name>
<dbReference type="EMBL" id="MVGT01002084">
    <property type="protein sequence ID" value="OVA09409.1"/>
    <property type="molecule type" value="Genomic_DNA"/>
</dbReference>
<dbReference type="GO" id="GO:0016567">
    <property type="term" value="P:protein ubiquitination"/>
    <property type="evidence" value="ECO:0007669"/>
    <property type="project" value="UniProtKB-UniRule"/>
</dbReference>
<dbReference type="CDD" id="cd18322">
    <property type="entry name" value="BTB_POZ_SKP1"/>
    <property type="match status" value="1"/>
</dbReference>
<accession>A0A200QFZ7</accession>